<dbReference type="AlphaFoldDB" id="A0A1M7YND0"/>
<dbReference type="EMBL" id="FRFD01000018">
    <property type="protein sequence ID" value="SHO54131.1"/>
    <property type="molecule type" value="Genomic_DNA"/>
</dbReference>
<dbReference type="OrthoDB" id="1843062at2"/>
<dbReference type="STRING" id="1121345.SAMN02745217_04586"/>
<dbReference type="RefSeq" id="WP_073591193.1">
    <property type="nucleotide sequence ID" value="NZ_FRFD01000018.1"/>
</dbReference>
<dbReference type="Proteomes" id="UP000184612">
    <property type="component" value="Unassembled WGS sequence"/>
</dbReference>
<accession>A0A1M7YND0</accession>
<organism evidence="1 2">
    <name type="scientific">Anaerocolumna xylanovorans DSM 12503</name>
    <dbReference type="NCBI Taxonomy" id="1121345"/>
    <lineage>
        <taxon>Bacteria</taxon>
        <taxon>Bacillati</taxon>
        <taxon>Bacillota</taxon>
        <taxon>Clostridia</taxon>
        <taxon>Lachnospirales</taxon>
        <taxon>Lachnospiraceae</taxon>
        <taxon>Anaerocolumna</taxon>
    </lineage>
</organism>
<protein>
    <submittedName>
        <fullName evidence="1">Uncharacterized protein</fullName>
    </submittedName>
</protein>
<reference evidence="1 2" key="1">
    <citation type="submission" date="2016-12" db="EMBL/GenBank/DDBJ databases">
        <authorList>
            <person name="Song W.-J."/>
            <person name="Kurnit D.M."/>
        </authorList>
    </citation>
    <scope>NUCLEOTIDE SEQUENCE [LARGE SCALE GENOMIC DNA]</scope>
    <source>
        <strain evidence="1 2">DSM 12503</strain>
    </source>
</reference>
<keyword evidence="2" id="KW-1185">Reference proteome</keyword>
<proteinExistence type="predicted"/>
<name>A0A1M7YND0_9FIRM</name>
<evidence type="ECO:0000313" key="2">
    <source>
        <dbReference type="Proteomes" id="UP000184612"/>
    </source>
</evidence>
<gene>
    <name evidence="1" type="ORF">SAMN02745217_04586</name>
</gene>
<evidence type="ECO:0000313" key="1">
    <source>
        <dbReference type="EMBL" id="SHO54131.1"/>
    </source>
</evidence>
<sequence>MMDTLTQAFYDVMYKYEKNFSEQGVKANLDAWWENKRGLLALLRNHPNWNEQELAIVFDLSEGREIDHDVVDESKFFLKELVNEVDMTPEQRSAFEAALQAATAEYSKFPSEAYIQVIQEQGGIKCAVGQKASRIINKLCQQFGVERHPRYNSVFARLADSLNPIQIQKTGVLSIHPCDFLEMSNRDNDWTSCHCLEAGSYQAGCLSYMTDSTSMIFMAVDENVRSDFHKAPRLAREIFCYSDKVLLQSRLYPTDNDEQRELYRGLVQKAVADCLGVPNLWSVQKNQEQVNEYLETAAESKQYRDYEYGYGILSVLKDAEDTGKIVIGSPALCVCCGQSLTRNGRIKCDCVNLVVCQDCGETVPATNARYLAGAYHCRSCLHICAVCGQMIHGEIFPAFNRHGNPVQICPVCHEAQLAPCQVCGVRTVCSVISGGRYCQRTTIAA</sequence>